<proteinExistence type="predicted"/>
<evidence type="ECO:0008006" key="3">
    <source>
        <dbReference type="Google" id="ProtNLM"/>
    </source>
</evidence>
<dbReference type="Proteomes" id="UP000281553">
    <property type="component" value="Unassembled WGS sequence"/>
</dbReference>
<name>A0A3P7LS90_DIBLA</name>
<reference evidence="1 2" key="1">
    <citation type="submission" date="2018-11" db="EMBL/GenBank/DDBJ databases">
        <authorList>
            <consortium name="Pathogen Informatics"/>
        </authorList>
    </citation>
    <scope>NUCLEOTIDE SEQUENCE [LARGE SCALE GENOMIC DNA]</scope>
</reference>
<gene>
    <name evidence="1" type="ORF">DILT_LOCUS9654</name>
</gene>
<protein>
    <recommendedName>
        <fullName evidence="3">Inositol polyphosphate-related phosphatase domain-containing protein</fullName>
    </recommendedName>
</protein>
<dbReference type="EMBL" id="UYRU01057460">
    <property type="protein sequence ID" value="VDN13823.1"/>
    <property type="molecule type" value="Genomic_DNA"/>
</dbReference>
<dbReference type="AlphaFoldDB" id="A0A3P7LS90"/>
<evidence type="ECO:0000313" key="1">
    <source>
        <dbReference type="EMBL" id="VDN13823.1"/>
    </source>
</evidence>
<evidence type="ECO:0000313" key="2">
    <source>
        <dbReference type="Proteomes" id="UP000281553"/>
    </source>
</evidence>
<keyword evidence="2" id="KW-1185">Reference proteome</keyword>
<sequence>MTKRQERTLTVADFLPDEIYRTRLDSDLFVRRLLEEREADYCAWKTLKVFIGSWNVNGRQDSSIALDEWMDFTQGDQSQSDQPPADIYVFG</sequence>
<dbReference type="Gene3D" id="3.60.10.10">
    <property type="entry name" value="Endonuclease/exonuclease/phosphatase"/>
    <property type="match status" value="1"/>
</dbReference>
<accession>A0A3P7LS90</accession>
<organism evidence="1 2">
    <name type="scientific">Dibothriocephalus latus</name>
    <name type="common">Fish tapeworm</name>
    <name type="synonym">Diphyllobothrium latum</name>
    <dbReference type="NCBI Taxonomy" id="60516"/>
    <lineage>
        <taxon>Eukaryota</taxon>
        <taxon>Metazoa</taxon>
        <taxon>Spiralia</taxon>
        <taxon>Lophotrochozoa</taxon>
        <taxon>Platyhelminthes</taxon>
        <taxon>Cestoda</taxon>
        <taxon>Eucestoda</taxon>
        <taxon>Diphyllobothriidea</taxon>
        <taxon>Diphyllobothriidae</taxon>
        <taxon>Dibothriocephalus</taxon>
    </lineage>
</organism>
<dbReference type="OrthoDB" id="7862313at2759"/>
<dbReference type="InterPro" id="IPR036691">
    <property type="entry name" value="Endo/exonu/phosph_ase_sf"/>
</dbReference>